<dbReference type="PANTHER" id="PTHR10772:SF63">
    <property type="entry name" value="20 KDA CHAPERONIN, CHLOROPLASTIC"/>
    <property type="match status" value="1"/>
</dbReference>
<organism evidence="5 6">
    <name type="scientific">Candidatus Portnoybacteria bacterium CG10_big_fil_rev_8_21_14_0_10_36_7</name>
    <dbReference type="NCBI Taxonomy" id="1974812"/>
    <lineage>
        <taxon>Bacteria</taxon>
        <taxon>Candidatus Portnoyibacteriota</taxon>
    </lineage>
</organism>
<dbReference type="SUPFAM" id="SSF50129">
    <property type="entry name" value="GroES-like"/>
    <property type="match status" value="1"/>
</dbReference>
<evidence type="ECO:0000313" key="5">
    <source>
        <dbReference type="EMBL" id="PJE58544.1"/>
    </source>
</evidence>
<reference evidence="6" key="1">
    <citation type="submission" date="2017-09" db="EMBL/GenBank/DDBJ databases">
        <title>Depth-based differentiation of microbial function through sediment-hosted aquifers and enrichment of novel symbionts in the deep terrestrial subsurface.</title>
        <authorList>
            <person name="Probst A.J."/>
            <person name="Ladd B."/>
            <person name="Jarett J.K."/>
            <person name="Geller-Mcgrath D.E."/>
            <person name="Sieber C.M.K."/>
            <person name="Emerson J.B."/>
            <person name="Anantharaman K."/>
            <person name="Thomas B.C."/>
            <person name="Malmstrom R."/>
            <person name="Stieglmeier M."/>
            <person name="Klingl A."/>
            <person name="Woyke T."/>
            <person name="Ryan C.M."/>
            <person name="Banfield J.F."/>
        </authorList>
    </citation>
    <scope>NUCLEOTIDE SEQUENCE [LARGE SCALE GENOMIC DNA]</scope>
</reference>
<name>A0A2M8KF60_9BACT</name>
<accession>A0A2M8KF60</accession>
<dbReference type="GO" id="GO:0044183">
    <property type="term" value="F:protein folding chaperone"/>
    <property type="evidence" value="ECO:0007669"/>
    <property type="project" value="InterPro"/>
</dbReference>
<protein>
    <recommendedName>
        <fullName evidence="3">Co-chaperonin GroES</fullName>
    </recommendedName>
    <alternativeName>
        <fullName evidence="3">10 kDa chaperonin</fullName>
    </alternativeName>
    <alternativeName>
        <fullName evidence="3">Chaperonin-10</fullName>
        <shortName evidence="3">Cpn10</shortName>
    </alternativeName>
</protein>
<dbReference type="GO" id="GO:0005737">
    <property type="term" value="C:cytoplasm"/>
    <property type="evidence" value="ECO:0007669"/>
    <property type="project" value="UniProtKB-SubCell"/>
</dbReference>
<gene>
    <name evidence="3" type="primary">groES</name>
    <name evidence="3" type="synonym">groS</name>
    <name evidence="5" type="ORF">COU81_00175</name>
</gene>
<dbReference type="GO" id="GO:0051082">
    <property type="term" value="F:unfolded protein binding"/>
    <property type="evidence" value="ECO:0007669"/>
    <property type="project" value="TreeGrafter"/>
</dbReference>
<evidence type="ECO:0000313" key="6">
    <source>
        <dbReference type="Proteomes" id="UP000231450"/>
    </source>
</evidence>
<comment type="caution">
    <text evidence="5">The sequence shown here is derived from an EMBL/GenBank/DDBJ whole genome shotgun (WGS) entry which is preliminary data.</text>
</comment>
<evidence type="ECO:0000256" key="1">
    <source>
        <dbReference type="ARBA" id="ARBA00006975"/>
    </source>
</evidence>
<comment type="subcellular location">
    <subcellularLocation>
        <location evidence="3">Cytoplasm</location>
    </subcellularLocation>
</comment>
<comment type="similarity">
    <text evidence="1 3 4">Belongs to the GroES chaperonin family.</text>
</comment>
<dbReference type="PANTHER" id="PTHR10772">
    <property type="entry name" value="10 KDA HEAT SHOCK PROTEIN"/>
    <property type="match status" value="1"/>
</dbReference>
<dbReference type="Gene3D" id="2.30.33.40">
    <property type="entry name" value="GroES chaperonin"/>
    <property type="match status" value="1"/>
</dbReference>
<dbReference type="AlphaFoldDB" id="A0A2M8KF60"/>
<dbReference type="SMART" id="SM00883">
    <property type="entry name" value="Cpn10"/>
    <property type="match status" value="1"/>
</dbReference>
<keyword evidence="3" id="KW-0963">Cytoplasm</keyword>
<sequence length="91" mass="9923">MGIKPIGDRVLVEPVTAEEVTKSGIVLPDTINQEKKAEGKILFIGSGEKVSKLGLSIGQKIIFGQYAGDEVKMDNKEFKIINHEDILAVIE</sequence>
<dbReference type="GO" id="GO:0005524">
    <property type="term" value="F:ATP binding"/>
    <property type="evidence" value="ECO:0007669"/>
    <property type="project" value="InterPro"/>
</dbReference>
<comment type="function">
    <text evidence="3 4">Together with the chaperonin GroEL, plays an essential role in assisting protein folding. The GroEL-GroES system forms a nano-cage that allows encapsulation of the non-native substrate proteins and provides a physical environment optimized to promote and accelerate protein folding. GroES binds to the apical surface of the GroEL ring, thereby capping the opening of the GroEL channel.</text>
</comment>
<dbReference type="EMBL" id="PFDW01000005">
    <property type="protein sequence ID" value="PJE58544.1"/>
    <property type="molecule type" value="Genomic_DNA"/>
</dbReference>
<proteinExistence type="inferred from homology"/>
<dbReference type="InterPro" id="IPR020818">
    <property type="entry name" value="Chaperonin_GroES"/>
</dbReference>
<dbReference type="GO" id="GO:0046872">
    <property type="term" value="F:metal ion binding"/>
    <property type="evidence" value="ECO:0007669"/>
    <property type="project" value="TreeGrafter"/>
</dbReference>
<keyword evidence="2 3" id="KW-0143">Chaperone</keyword>
<dbReference type="InterPro" id="IPR018369">
    <property type="entry name" value="Chaprnonin_Cpn10_CS"/>
</dbReference>
<evidence type="ECO:0000256" key="3">
    <source>
        <dbReference type="HAMAP-Rule" id="MF_00580"/>
    </source>
</evidence>
<dbReference type="InterPro" id="IPR037124">
    <property type="entry name" value="Chaperonin_GroES_sf"/>
</dbReference>
<evidence type="ECO:0000256" key="2">
    <source>
        <dbReference type="ARBA" id="ARBA00023186"/>
    </source>
</evidence>
<dbReference type="Pfam" id="PF00166">
    <property type="entry name" value="Cpn10"/>
    <property type="match status" value="1"/>
</dbReference>
<dbReference type="PRINTS" id="PR00297">
    <property type="entry name" value="CHAPERONIN10"/>
</dbReference>
<comment type="subunit">
    <text evidence="3">Heptamer of 7 subunits arranged in a ring. Interacts with the chaperonin GroEL.</text>
</comment>
<dbReference type="PROSITE" id="PS00681">
    <property type="entry name" value="CHAPERONINS_CPN10"/>
    <property type="match status" value="1"/>
</dbReference>
<evidence type="ECO:0000256" key="4">
    <source>
        <dbReference type="RuleBase" id="RU000535"/>
    </source>
</evidence>
<dbReference type="FunFam" id="2.30.33.40:FF:000001">
    <property type="entry name" value="10 kDa chaperonin"/>
    <property type="match status" value="1"/>
</dbReference>
<dbReference type="CDD" id="cd00320">
    <property type="entry name" value="cpn10"/>
    <property type="match status" value="1"/>
</dbReference>
<dbReference type="InterPro" id="IPR011032">
    <property type="entry name" value="GroES-like_sf"/>
</dbReference>
<dbReference type="HAMAP" id="MF_00580">
    <property type="entry name" value="CH10"/>
    <property type="match status" value="1"/>
</dbReference>
<dbReference type="Proteomes" id="UP000231450">
    <property type="component" value="Unassembled WGS sequence"/>
</dbReference>
<dbReference type="GO" id="GO:0051087">
    <property type="term" value="F:protein-folding chaperone binding"/>
    <property type="evidence" value="ECO:0007669"/>
    <property type="project" value="TreeGrafter"/>
</dbReference>